<reference evidence="1 2" key="1">
    <citation type="journal article" date="2021" name="Microorganisms">
        <title>Genome Evolution of Filamentous Cyanobacterium Nostoc Species: From Facultative Symbiosis to Free Living.</title>
        <authorList>
            <person name="Huo D."/>
            <person name="Li H."/>
            <person name="Cai F."/>
            <person name="Guo X."/>
            <person name="Qiao Z."/>
            <person name="Wang W."/>
            <person name="Yu G."/>
            <person name="Li R."/>
        </authorList>
    </citation>
    <scope>NUCLEOTIDE SEQUENCE [LARGE SCALE GENOMIC DNA]</scope>
    <source>
        <strain evidence="1 2">CHAB 5714</strain>
    </source>
</reference>
<accession>A0ABS8IHW9</accession>
<dbReference type="EMBL" id="JAIVFQ010000067">
    <property type="protein sequence ID" value="MCC5603112.1"/>
    <property type="molecule type" value="Genomic_DNA"/>
</dbReference>
<dbReference type="RefSeq" id="WP_229488638.1">
    <property type="nucleotide sequence ID" value="NZ_JAIVFQ010000067.1"/>
</dbReference>
<name>A0ABS8IHW9_9NOSO</name>
<comment type="caution">
    <text evidence="1">The sequence shown here is derived from an EMBL/GenBank/DDBJ whole genome shotgun (WGS) entry which is preliminary data.</text>
</comment>
<evidence type="ECO:0008006" key="3">
    <source>
        <dbReference type="Google" id="ProtNLM"/>
    </source>
</evidence>
<dbReference type="Proteomes" id="UP001199525">
    <property type="component" value="Unassembled WGS sequence"/>
</dbReference>
<sequence length="118" mass="13416">MEWLVQLQGQIVSIKPLFVKIFFVTKERSYLVDSTFNWKLEQTLLEKVINLASQRGQSPESIVSEAVRLYLETQLLETVDNAASDPLIGLFAGTPDLATNSEDILQQEITEKSGWTWK</sequence>
<gene>
    <name evidence="1" type="ORF">LC586_28940</name>
</gene>
<evidence type="ECO:0000313" key="2">
    <source>
        <dbReference type="Proteomes" id="UP001199525"/>
    </source>
</evidence>
<organism evidence="1 2">
    <name type="scientific">Nostoc favosum CHAB5714</name>
    <dbReference type="NCBI Taxonomy" id="2780399"/>
    <lineage>
        <taxon>Bacteria</taxon>
        <taxon>Bacillati</taxon>
        <taxon>Cyanobacteriota</taxon>
        <taxon>Cyanophyceae</taxon>
        <taxon>Nostocales</taxon>
        <taxon>Nostocaceae</taxon>
        <taxon>Nostoc</taxon>
        <taxon>Nostoc favosum</taxon>
    </lineage>
</organism>
<protein>
    <recommendedName>
        <fullName evidence="3">Ribbon-helix-helix protein CopG domain-containing protein</fullName>
    </recommendedName>
</protein>
<keyword evidence="2" id="KW-1185">Reference proteome</keyword>
<evidence type="ECO:0000313" key="1">
    <source>
        <dbReference type="EMBL" id="MCC5603112.1"/>
    </source>
</evidence>
<proteinExistence type="predicted"/>